<dbReference type="GeneID" id="64695725"/>
<reference evidence="1" key="1">
    <citation type="journal article" date="2020" name="New Phytol.">
        <title>Comparative genomics reveals dynamic genome evolution in host specialist ectomycorrhizal fungi.</title>
        <authorList>
            <person name="Lofgren L.A."/>
            <person name="Nguyen N.H."/>
            <person name="Vilgalys R."/>
            <person name="Ruytinx J."/>
            <person name="Liao H.L."/>
            <person name="Branco S."/>
            <person name="Kuo A."/>
            <person name="LaButti K."/>
            <person name="Lipzen A."/>
            <person name="Andreopoulos W."/>
            <person name="Pangilinan J."/>
            <person name="Riley R."/>
            <person name="Hundley H."/>
            <person name="Na H."/>
            <person name="Barry K."/>
            <person name="Grigoriev I.V."/>
            <person name="Stajich J.E."/>
            <person name="Kennedy P.G."/>
        </authorList>
    </citation>
    <scope>NUCLEOTIDE SEQUENCE</scope>
    <source>
        <strain evidence="1">FC423</strain>
    </source>
</reference>
<protein>
    <submittedName>
        <fullName evidence="1">Uncharacterized protein</fullName>
    </submittedName>
</protein>
<evidence type="ECO:0000313" key="2">
    <source>
        <dbReference type="Proteomes" id="UP000823399"/>
    </source>
</evidence>
<sequence>MCKMDARETSIWDWGELGQEDGCVQGAALNYRAVIFCHSNMGTQVHFLDCEGTKGCWSSGEFGGGVSISPRIGKVSGAVPELLVEGLQMALGLGRGGEMDGGCEGEVVGMAGGWVVSAFMSESPLFSRIFLGKNCGPEQDTLVEVWVFFILAWENCSRWWYKFKGLLLPQLYKGVLKENNPIPPSKSTKGDPSKNIQVFIVDS</sequence>
<proteinExistence type="predicted"/>
<gene>
    <name evidence="1" type="ORF">F5147DRAFT_650804</name>
</gene>
<comment type="caution">
    <text evidence="1">The sequence shown here is derived from an EMBL/GenBank/DDBJ whole genome shotgun (WGS) entry which is preliminary data.</text>
</comment>
<dbReference type="Proteomes" id="UP000823399">
    <property type="component" value="Unassembled WGS sequence"/>
</dbReference>
<dbReference type="RefSeq" id="XP_041295445.1">
    <property type="nucleotide sequence ID" value="XM_041433466.1"/>
</dbReference>
<dbReference type="AlphaFoldDB" id="A0A9P7FB40"/>
<name>A0A9P7FB40_9AGAM</name>
<dbReference type="EMBL" id="JABBWM010000014">
    <property type="protein sequence ID" value="KAG2112646.1"/>
    <property type="molecule type" value="Genomic_DNA"/>
</dbReference>
<organism evidence="1 2">
    <name type="scientific">Suillus discolor</name>
    <dbReference type="NCBI Taxonomy" id="1912936"/>
    <lineage>
        <taxon>Eukaryota</taxon>
        <taxon>Fungi</taxon>
        <taxon>Dikarya</taxon>
        <taxon>Basidiomycota</taxon>
        <taxon>Agaricomycotina</taxon>
        <taxon>Agaricomycetes</taxon>
        <taxon>Agaricomycetidae</taxon>
        <taxon>Boletales</taxon>
        <taxon>Suillineae</taxon>
        <taxon>Suillaceae</taxon>
        <taxon>Suillus</taxon>
    </lineage>
</organism>
<keyword evidence="2" id="KW-1185">Reference proteome</keyword>
<evidence type="ECO:0000313" key="1">
    <source>
        <dbReference type="EMBL" id="KAG2112646.1"/>
    </source>
</evidence>
<accession>A0A9P7FB40</accession>